<name>A0A3B0Y2S0_9ZZZZ</name>
<evidence type="ECO:0008006" key="2">
    <source>
        <dbReference type="Google" id="ProtNLM"/>
    </source>
</evidence>
<protein>
    <recommendedName>
        <fullName evidence="2">ABC-type phosphate transport system, periplasmic component</fullName>
    </recommendedName>
</protein>
<reference evidence="1" key="1">
    <citation type="submission" date="2018-06" db="EMBL/GenBank/DDBJ databases">
        <authorList>
            <person name="Zhirakovskaya E."/>
        </authorList>
    </citation>
    <scope>NUCLEOTIDE SEQUENCE</scope>
</reference>
<dbReference type="EMBL" id="UOFI01000129">
    <property type="protein sequence ID" value="VAW68429.1"/>
    <property type="molecule type" value="Genomic_DNA"/>
</dbReference>
<dbReference type="Gene3D" id="3.40.190.10">
    <property type="entry name" value="Periplasmic binding protein-like II"/>
    <property type="match status" value="1"/>
</dbReference>
<proteinExistence type="predicted"/>
<organism evidence="1">
    <name type="scientific">hydrothermal vent metagenome</name>
    <dbReference type="NCBI Taxonomy" id="652676"/>
    <lineage>
        <taxon>unclassified sequences</taxon>
        <taxon>metagenomes</taxon>
        <taxon>ecological metagenomes</taxon>
    </lineage>
</organism>
<evidence type="ECO:0000313" key="1">
    <source>
        <dbReference type="EMBL" id="VAW68429.1"/>
    </source>
</evidence>
<gene>
    <name evidence="1" type="ORF">MNBD_GAMMA09-2798</name>
</gene>
<dbReference type="AlphaFoldDB" id="A0A3B0Y2S0"/>
<dbReference type="SUPFAM" id="SSF53850">
    <property type="entry name" value="Periplasmic binding protein-like II"/>
    <property type="match status" value="1"/>
</dbReference>
<accession>A0A3B0Y2S0</accession>
<sequence length="145" mass="15549">MKYSFNKSVMSMLAALFILLLSFGLKAEISVIVSSSSGVSSADMKAVKKVFLGKKQALGGVDVTAGDQEEGSSVRDDFYMKVAKKNAAKLKNYWSKMIFSGKAIPPEVIGDDAAMITWVASKKNRIGYVDSSAVNSSVKVVLKVP</sequence>